<evidence type="ECO:0000256" key="1">
    <source>
        <dbReference type="ARBA" id="ARBA00023172"/>
    </source>
</evidence>
<sequence>MNTVNRVRITRARAKRLGLTFTQRGTVYTLRDADDITLAVGPLATVDAYLIGRMQPKRPGPRPTTHAPEAWRRDVDDYLICLAAGGQRKSTIRLRRANLCVAARGLGCPPGEVTAEQLVNWLGKQQHLSQEARKSYRTTLRGFFVWLYEMGRVPVYIGDALPVVRVPKAPPRPASDEAWQAALANADRRTELMLRLAGEAGLRRAEIAQVHTADLMDGGALLVHGKGGKNRVVPISTYLVALIRQAPGWLFPNTPDRHLTPNTSAKSSRGRCRTIGQPTPCVTAWHRAPSAGRATSAQCRRC</sequence>
<dbReference type="EMBL" id="AP023343">
    <property type="protein sequence ID" value="BCI84812.1"/>
    <property type="molecule type" value="Genomic_DNA"/>
</dbReference>
<name>A0A7G1I519_MYCKA</name>
<accession>A0A7G1I519</accession>
<dbReference type="InterPro" id="IPR013762">
    <property type="entry name" value="Integrase-like_cat_sf"/>
</dbReference>
<dbReference type="GO" id="GO:0006310">
    <property type="term" value="P:DNA recombination"/>
    <property type="evidence" value="ECO:0007669"/>
    <property type="project" value="UniProtKB-KW"/>
</dbReference>
<dbReference type="InterPro" id="IPR002104">
    <property type="entry name" value="Integrase_catalytic"/>
</dbReference>
<dbReference type="SUPFAM" id="SSF56349">
    <property type="entry name" value="DNA breaking-rejoining enzymes"/>
    <property type="match status" value="1"/>
</dbReference>
<dbReference type="PROSITE" id="PS51898">
    <property type="entry name" value="TYR_RECOMBINASE"/>
    <property type="match status" value="1"/>
</dbReference>
<evidence type="ECO:0000259" key="2">
    <source>
        <dbReference type="PROSITE" id="PS51898"/>
    </source>
</evidence>
<dbReference type="AlphaFoldDB" id="A0A7G1I519"/>
<reference evidence="3 4" key="1">
    <citation type="submission" date="2020-07" db="EMBL/GenBank/DDBJ databases">
        <title>Mycobacterium kansasii (former subtype) with zoonotic potential isolated from diseased indoor pet cat, Japan.</title>
        <authorList>
            <person name="Fukano H."/>
            <person name="Terazono T."/>
            <person name="Hoshino Y."/>
        </authorList>
    </citation>
    <scope>NUCLEOTIDE SEQUENCE [LARGE SCALE GENOMIC DNA]</scope>
    <source>
        <strain evidence="3 4">Kuro-I</strain>
    </source>
</reference>
<evidence type="ECO:0000313" key="3">
    <source>
        <dbReference type="EMBL" id="BCI84812.1"/>
    </source>
</evidence>
<dbReference type="GO" id="GO:0003677">
    <property type="term" value="F:DNA binding"/>
    <property type="evidence" value="ECO:0007669"/>
    <property type="project" value="InterPro"/>
</dbReference>
<dbReference type="Gene3D" id="1.10.443.10">
    <property type="entry name" value="Intergrase catalytic core"/>
    <property type="match status" value="1"/>
</dbReference>
<organism evidence="3 4">
    <name type="scientific">Mycobacterium kansasii</name>
    <dbReference type="NCBI Taxonomy" id="1768"/>
    <lineage>
        <taxon>Bacteria</taxon>
        <taxon>Bacillati</taxon>
        <taxon>Actinomycetota</taxon>
        <taxon>Actinomycetes</taxon>
        <taxon>Mycobacteriales</taxon>
        <taxon>Mycobacteriaceae</taxon>
        <taxon>Mycobacterium</taxon>
    </lineage>
</organism>
<dbReference type="Proteomes" id="UP000516380">
    <property type="component" value="Chromosome"/>
</dbReference>
<keyword evidence="4" id="KW-1185">Reference proteome</keyword>
<gene>
    <name evidence="3" type="ORF">NIIDMKKI_00180</name>
</gene>
<evidence type="ECO:0000313" key="4">
    <source>
        <dbReference type="Proteomes" id="UP000516380"/>
    </source>
</evidence>
<protein>
    <submittedName>
        <fullName evidence="3">Integrase</fullName>
    </submittedName>
</protein>
<proteinExistence type="predicted"/>
<dbReference type="InterPro" id="IPR011010">
    <property type="entry name" value="DNA_brk_join_enz"/>
</dbReference>
<dbReference type="GO" id="GO:0015074">
    <property type="term" value="P:DNA integration"/>
    <property type="evidence" value="ECO:0007669"/>
    <property type="project" value="InterPro"/>
</dbReference>
<feature type="domain" description="Tyr recombinase" evidence="2">
    <location>
        <begin position="169"/>
        <end position="302"/>
    </location>
</feature>
<keyword evidence="1" id="KW-0233">DNA recombination</keyword>
<dbReference type="Pfam" id="PF00589">
    <property type="entry name" value="Phage_integrase"/>
    <property type="match status" value="1"/>
</dbReference>